<dbReference type="EMBL" id="WSZK01000007">
    <property type="protein sequence ID" value="MWG33491.1"/>
    <property type="molecule type" value="Genomic_DNA"/>
</dbReference>
<gene>
    <name evidence="2" type="ORF">GQS65_03125</name>
</gene>
<evidence type="ECO:0000313" key="3">
    <source>
        <dbReference type="Proteomes" id="UP000451471"/>
    </source>
</evidence>
<dbReference type="InterPro" id="IPR036237">
    <property type="entry name" value="Xyl_isomerase-like_sf"/>
</dbReference>
<dbReference type="AlphaFoldDB" id="A0A6B0GI61"/>
<dbReference type="Proteomes" id="UP000451471">
    <property type="component" value="Unassembled WGS sequence"/>
</dbReference>
<accession>A0A6B0GI61</accession>
<dbReference type="InterPro" id="IPR050312">
    <property type="entry name" value="IolE/XylAMocC-like"/>
</dbReference>
<keyword evidence="3" id="KW-1185">Reference proteome</keyword>
<dbReference type="SUPFAM" id="SSF51658">
    <property type="entry name" value="Xylose isomerase-like"/>
    <property type="match status" value="1"/>
</dbReference>
<sequence>MTRFGFQLYSLHAVEDALPAVLDHVGETTFDGVEFAGLPTDPEESEAVATALETNGLAAAGTHAGLDDLEEDLDAVVSACRTVDCSAVVVPWLDPSVFEERASVEAAAARLTDAAERLDDHGLSLHYHNHDQEFVDLDGRPAVETLLEAAPDVGFELDLGWAGAAGHDPLAVFEQYADRIDIAHLKDYDAETGDPVEVGRGDLDVEAVVEAVRTHDVDWLVYEVEQRPDTYETLDYADEFVQRYR</sequence>
<evidence type="ECO:0000259" key="1">
    <source>
        <dbReference type="Pfam" id="PF01261"/>
    </source>
</evidence>
<proteinExistence type="predicted"/>
<dbReference type="InterPro" id="IPR013022">
    <property type="entry name" value="Xyl_isomerase-like_TIM-brl"/>
</dbReference>
<protein>
    <submittedName>
        <fullName evidence="2">TIM barrel protein</fullName>
    </submittedName>
</protein>
<feature type="domain" description="Xylose isomerase-like TIM barrel" evidence="1">
    <location>
        <begin position="29"/>
        <end position="231"/>
    </location>
</feature>
<reference evidence="2 3" key="1">
    <citation type="submission" date="2019-12" db="EMBL/GenBank/DDBJ databases">
        <title>Halocatena pleomorpha gen. nov. sp. nov., an extremely halophilic archaeon of family Halobacteriaceae isolated from saltpan soil.</title>
        <authorList>
            <person name="Pal Y."/>
            <person name="Verma A."/>
            <person name="Krishnamurthi S."/>
            <person name="Kumar P."/>
        </authorList>
    </citation>
    <scope>NUCLEOTIDE SEQUENCE [LARGE SCALE GENOMIC DNA]</scope>
    <source>
        <strain evidence="2 3">JCM 16495</strain>
    </source>
</reference>
<organism evidence="2 3">
    <name type="scientific">Halomarina oriensis</name>
    <dbReference type="NCBI Taxonomy" id="671145"/>
    <lineage>
        <taxon>Archaea</taxon>
        <taxon>Methanobacteriati</taxon>
        <taxon>Methanobacteriota</taxon>
        <taxon>Stenosarchaea group</taxon>
        <taxon>Halobacteria</taxon>
        <taxon>Halobacteriales</taxon>
        <taxon>Natronomonadaceae</taxon>
        <taxon>Halomarina</taxon>
    </lineage>
</organism>
<evidence type="ECO:0000313" key="2">
    <source>
        <dbReference type="EMBL" id="MWG33491.1"/>
    </source>
</evidence>
<dbReference type="RefSeq" id="WP_199268392.1">
    <property type="nucleotide sequence ID" value="NZ_WSZK01000007.1"/>
</dbReference>
<name>A0A6B0GI61_9EURY</name>
<dbReference type="Pfam" id="PF01261">
    <property type="entry name" value="AP_endonuc_2"/>
    <property type="match status" value="1"/>
</dbReference>
<dbReference type="Gene3D" id="3.20.20.150">
    <property type="entry name" value="Divalent-metal-dependent TIM barrel enzymes"/>
    <property type="match status" value="1"/>
</dbReference>
<comment type="caution">
    <text evidence="2">The sequence shown here is derived from an EMBL/GenBank/DDBJ whole genome shotgun (WGS) entry which is preliminary data.</text>
</comment>
<dbReference type="OrthoDB" id="165864at2157"/>
<dbReference type="PANTHER" id="PTHR12110">
    <property type="entry name" value="HYDROXYPYRUVATE ISOMERASE"/>
    <property type="match status" value="1"/>
</dbReference>
<dbReference type="PANTHER" id="PTHR12110:SF41">
    <property type="entry name" value="INOSOSE DEHYDRATASE"/>
    <property type="match status" value="1"/>
</dbReference>